<sequence>MPSGLNADAVGPVDVAVVAFEGNRFNGDVAPALRELQRAGTVRILDLSFIHKTGDGSVDVVELADEEVAEAFDHVTDAQFDLLSDEDLRTVADNLPANSSALVVAWENTWAARLATAVRESKGELLLFERVPRDAVAEAVAALGAE</sequence>
<dbReference type="RefSeq" id="WP_353943311.1">
    <property type="nucleotide sequence ID" value="NZ_CP159534.1"/>
</dbReference>
<accession>A0AAU8IU26</accession>
<gene>
    <name evidence="1" type="ORF">ABII15_17800</name>
</gene>
<evidence type="ECO:0000313" key="1">
    <source>
        <dbReference type="EMBL" id="XCJ71708.1"/>
    </source>
</evidence>
<organism evidence="1">
    <name type="scientific">Streptomyces tabacisoli</name>
    <dbReference type="NCBI Taxonomy" id="3156398"/>
    <lineage>
        <taxon>Bacteria</taxon>
        <taxon>Bacillati</taxon>
        <taxon>Actinomycetota</taxon>
        <taxon>Actinomycetes</taxon>
        <taxon>Kitasatosporales</taxon>
        <taxon>Streptomycetaceae</taxon>
        <taxon>Streptomyces</taxon>
    </lineage>
</organism>
<dbReference type="KEGG" id="stac:ABII15_17800"/>
<proteinExistence type="predicted"/>
<reference evidence="1" key="1">
    <citation type="submission" date="2024-06" db="EMBL/GenBank/DDBJ databases">
        <title>Streptomyces sp. strain HUAS MG91 genome sequences.</title>
        <authorList>
            <person name="Mo P."/>
        </authorList>
    </citation>
    <scope>NUCLEOTIDE SEQUENCE</scope>
    <source>
        <strain evidence="1">HUAS MG91</strain>
    </source>
</reference>
<dbReference type="Pfam" id="PF19850">
    <property type="entry name" value="DUF6325"/>
    <property type="match status" value="1"/>
</dbReference>
<dbReference type="EMBL" id="CP159534">
    <property type="protein sequence ID" value="XCJ71708.1"/>
    <property type="molecule type" value="Genomic_DNA"/>
</dbReference>
<dbReference type="AlphaFoldDB" id="A0AAU8IU26"/>
<name>A0AAU8IU26_9ACTN</name>
<protein>
    <submittedName>
        <fullName evidence="1">DUF6325 family protein</fullName>
    </submittedName>
</protein>
<dbReference type="InterPro" id="IPR046288">
    <property type="entry name" value="DUF6325"/>
</dbReference>